<dbReference type="PANTHER" id="PTHR43058">
    <property type="entry name" value="SLR0655 PROTEIN"/>
    <property type="match status" value="1"/>
</dbReference>
<protein>
    <recommendedName>
        <fullName evidence="1">DUF427 domain-containing protein</fullName>
    </recommendedName>
</protein>
<dbReference type="STRING" id="935700.jaqu_40340"/>
<dbReference type="OrthoDB" id="9815163at2"/>
<dbReference type="RefSeq" id="WP_043920782.1">
    <property type="nucleotide sequence ID" value="NZ_FZPF01000001.1"/>
</dbReference>
<comment type="caution">
    <text evidence="2">The sequence shown here is derived from an EMBL/GenBank/DDBJ whole genome shotgun (WGS) entry which is preliminary data.</text>
</comment>
<evidence type="ECO:0000259" key="1">
    <source>
        <dbReference type="Pfam" id="PF04248"/>
    </source>
</evidence>
<dbReference type="InterPro" id="IPR007361">
    <property type="entry name" value="DUF427"/>
</dbReference>
<dbReference type="EMBL" id="JYFE01000081">
    <property type="protein sequence ID" value="KIT14240.1"/>
    <property type="molecule type" value="Genomic_DNA"/>
</dbReference>
<dbReference type="PANTHER" id="PTHR43058:SF1">
    <property type="entry name" value="DUF427 DOMAIN-CONTAINING PROTEIN"/>
    <property type="match status" value="1"/>
</dbReference>
<dbReference type="PATRIC" id="fig|935700.4.peg.4157"/>
<accession>A0A0D1EEB2</accession>
<feature type="domain" description="DUF427" evidence="1">
    <location>
        <begin position="25"/>
        <end position="115"/>
    </location>
</feature>
<gene>
    <name evidence="2" type="ORF">jaqu_40340</name>
</gene>
<sequence length="157" mass="17185">MTGLPAENVQDYPRPPALERVPQRVEIRLGGQKIVDTSEAWRVCETHHAPTYYIPGDAIGAEITQARGRSFCEWKGVARYWSLAAGGTVAPRCAWDYPTPTKRFSALKDHFAIYAHAMDECRVGGVPVTPQPGDFYGGWVTPNLTGIVKGGPGTEGW</sequence>
<dbReference type="Gene3D" id="2.170.150.40">
    <property type="entry name" value="Domain of unknown function (DUF427)"/>
    <property type="match status" value="1"/>
</dbReference>
<dbReference type="Proteomes" id="UP000032232">
    <property type="component" value="Unassembled WGS sequence"/>
</dbReference>
<name>A0A0D1EEB2_9RHOB</name>
<dbReference type="Pfam" id="PF04248">
    <property type="entry name" value="NTP_transf_9"/>
    <property type="match status" value="1"/>
</dbReference>
<evidence type="ECO:0000313" key="3">
    <source>
        <dbReference type="Proteomes" id="UP000032232"/>
    </source>
</evidence>
<dbReference type="InterPro" id="IPR038694">
    <property type="entry name" value="DUF427_sf"/>
</dbReference>
<keyword evidence="3" id="KW-1185">Reference proteome</keyword>
<dbReference type="AlphaFoldDB" id="A0A0D1EEB2"/>
<reference evidence="2 3" key="1">
    <citation type="submission" date="2015-02" db="EMBL/GenBank/DDBJ databases">
        <title>Genome Sequence of Jannaschia aquimarina DSM28248, a member of the Roseobacter clade.</title>
        <authorList>
            <person name="Voget S."/>
            <person name="Daniel R."/>
        </authorList>
    </citation>
    <scope>NUCLEOTIDE SEQUENCE [LARGE SCALE GENOMIC DNA]</scope>
    <source>
        <strain evidence="2 3">GSW-M26</strain>
    </source>
</reference>
<proteinExistence type="predicted"/>
<organism evidence="2 3">
    <name type="scientific">Jannaschia aquimarina</name>
    <dbReference type="NCBI Taxonomy" id="935700"/>
    <lineage>
        <taxon>Bacteria</taxon>
        <taxon>Pseudomonadati</taxon>
        <taxon>Pseudomonadota</taxon>
        <taxon>Alphaproteobacteria</taxon>
        <taxon>Rhodobacterales</taxon>
        <taxon>Roseobacteraceae</taxon>
        <taxon>Jannaschia</taxon>
    </lineage>
</organism>
<evidence type="ECO:0000313" key="2">
    <source>
        <dbReference type="EMBL" id="KIT14240.1"/>
    </source>
</evidence>